<evidence type="ECO:0000313" key="2">
    <source>
        <dbReference type="Proteomes" id="UP000270185"/>
    </source>
</evidence>
<name>A0A3G8XIF3_9FLAO</name>
<keyword evidence="2" id="KW-1185">Reference proteome</keyword>
<protein>
    <submittedName>
        <fullName evidence="1">Uncharacterized protein</fullName>
    </submittedName>
</protein>
<dbReference type="AlphaFoldDB" id="A0A3G8XIF3"/>
<reference evidence="2" key="1">
    <citation type="submission" date="2018-11" db="EMBL/GenBank/DDBJ databases">
        <title>Proposal to divide the Flavobacteriaceae and reorganize its genera based on Amino Acid Identity values calculated from whole genome sequences.</title>
        <authorList>
            <person name="Nicholson A.C."/>
            <person name="Gulvik C.A."/>
            <person name="Whitney A.M."/>
            <person name="Humrighouse B.W."/>
            <person name="Bell M."/>
            <person name="Holmes B."/>
            <person name="Steigerwalt A.G."/>
            <person name="Villarma A."/>
            <person name="Sheth M."/>
            <person name="Batra D."/>
            <person name="Pryor J."/>
            <person name="Bernardet J.-F."/>
            <person name="Hugo C."/>
            <person name="Kampfer P."/>
            <person name="Newman J.D."/>
            <person name="McQuiston J.R."/>
        </authorList>
    </citation>
    <scope>NUCLEOTIDE SEQUENCE [LARGE SCALE GENOMIC DNA]</scope>
    <source>
        <strain evidence="2">G0081</strain>
    </source>
</reference>
<evidence type="ECO:0000313" key="1">
    <source>
        <dbReference type="EMBL" id="AZI33132.1"/>
    </source>
</evidence>
<gene>
    <name evidence="1" type="ORF">EIB73_08065</name>
</gene>
<proteinExistence type="predicted"/>
<organism evidence="1 2">
    <name type="scientific">Kaistella carnis</name>
    <dbReference type="NCBI Taxonomy" id="1241979"/>
    <lineage>
        <taxon>Bacteria</taxon>
        <taxon>Pseudomonadati</taxon>
        <taxon>Bacteroidota</taxon>
        <taxon>Flavobacteriia</taxon>
        <taxon>Flavobacteriales</taxon>
        <taxon>Weeksellaceae</taxon>
        <taxon>Chryseobacterium group</taxon>
        <taxon>Kaistella</taxon>
    </lineage>
</organism>
<dbReference type="EMBL" id="CP034159">
    <property type="protein sequence ID" value="AZI33132.1"/>
    <property type="molecule type" value="Genomic_DNA"/>
</dbReference>
<accession>A0A3G8XIF3</accession>
<dbReference type="KEGG" id="ccas:EIB73_08065"/>
<dbReference type="Proteomes" id="UP000270185">
    <property type="component" value="Chromosome"/>
</dbReference>
<dbReference type="RefSeq" id="WP_125024319.1">
    <property type="nucleotide sequence ID" value="NZ_CP034159.1"/>
</dbReference>
<sequence length="75" mass="8562">MMKFIFCLLLLIQIQKCEPENVAISQVDGKEGLKDQKIHIDPYLINFVGKSCIGSVILDQKKITELKKHIKNCAF</sequence>